<dbReference type="Gene3D" id="1.10.510.10">
    <property type="entry name" value="Transferase(Phosphotransferase) domain 1"/>
    <property type="match status" value="1"/>
</dbReference>
<protein>
    <submittedName>
        <fullName evidence="6">Protein kinase domain-containing protein</fullName>
    </submittedName>
</protein>
<evidence type="ECO:0000256" key="2">
    <source>
        <dbReference type="SAM" id="MobiDB-lite"/>
    </source>
</evidence>
<dbReference type="FunFam" id="1.10.510.10:FF:000842">
    <property type="entry name" value="Nuclear receptor-binding protein"/>
    <property type="match status" value="1"/>
</dbReference>
<feature type="compositionally biased region" description="Basic and acidic residues" evidence="2">
    <location>
        <begin position="777"/>
        <end position="787"/>
    </location>
</feature>
<dbReference type="CDD" id="cd06257">
    <property type="entry name" value="DnaJ"/>
    <property type="match status" value="1"/>
</dbReference>
<keyword evidence="5" id="KW-1185">Reference proteome</keyword>
<evidence type="ECO:0000313" key="6">
    <source>
        <dbReference type="WBParaSite" id="MBELARI_LOCUS20151"/>
    </source>
</evidence>
<feature type="coiled-coil region" evidence="1">
    <location>
        <begin position="155"/>
        <end position="186"/>
    </location>
</feature>
<dbReference type="GO" id="GO:0005634">
    <property type="term" value="C:nucleus"/>
    <property type="evidence" value="ECO:0007669"/>
    <property type="project" value="TreeGrafter"/>
</dbReference>
<feature type="compositionally biased region" description="Basic and acidic residues" evidence="2">
    <location>
        <begin position="371"/>
        <end position="382"/>
    </location>
</feature>
<dbReference type="SMART" id="SM00271">
    <property type="entry name" value="DnaJ"/>
    <property type="match status" value="1"/>
</dbReference>
<feature type="compositionally biased region" description="Polar residues" evidence="2">
    <location>
        <begin position="891"/>
        <end position="907"/>
    </location>
</feature>
<reference evidence="6" key="1">
    <citation type="submission" date="2024-02" db="UniProtKB">
        <authorList>
            <consortium name="WormBaseParasite"/>
        </authorList>
    </citation>
    <scope>IDENTIFICATION</scope>
</reference>
<accession>A0AAF3F0W3</accession>
<dbReference type="AlphaFoldDB" id="A0AAF3F0W3"/>
<feature type="compositionally biased region" description="Basic and acidic residues" evidence="2">
    <location>
        <begin position="796"/>
        <end position="813"/>
    </location>
</feature>
<dbReference type="FunFam" id="1.10.287.110:FF:000158">
    <property type="entry name" value="dnaJ homolog subfamily C member 8"/>
    <property type="match status" value="1"/>
</dbReference>
<dbReference type="FunFam" id="3.30.200.20:FF:000607">
    <property type="entry name" value="Nuclear receptor-binding protein 2a"/>
    <property type="match status" value="1"/>
</dbReference>
<evidence type="ECO:0000256" key="1">
    <source>
        <dbReference type="SAM" id="Coils"/>
    </source>
</evidence>
<dbReference type="PANTHER" id="PTHR15606">
    <property type="entry name" value="DNAJ HOMOLOG SUBFAMILY C MEMBER 8/LIPOPOLYSACCHARIDE SPECIFIC RESPONSE-7-RELATED"/>
    <property type="match status" value="1"/>
</dbReference>
<feature type="region of interest" description="Disordered" evidence="2">
    <location>
        <begin position="315"/>
        <end position="382"/>
    </location>
</feature>
<dbReference type="PROSITE" id="PS50076">
    <property type="entry name" value="DNAJ_2"/>
    <property type="match status" value="1"/>
</dbReference>
<dbReference type="InterPro" id="IPR001623">
    <property type="entry name" value="DnaJ_domain"/>
</dbReference>
<feature type="compositionally biased region" description="Basic and acidic residues" evidence="2">
    <location>
        <begin position="341"/>
        <end position="356"/>
    </location>
</feature>
<dbReference type="InterPro" id="IPR036869">
    <property type="entry name" value="J_dom_sf"/>
</dbReference>
<evidence type="ECO:0000259" key="3">
    <source>
        <dbReference type="PROSITE" id="PS50011"/>
    </source>
</evidence>
<dbReference type="PROSITE" id="PS50011">
    <property type="entry name" value="PROTEIN_KINASE_DOM"/>
    <property type="match status" value="1"/>
</dbReference>
<feature type="compositionally biased region" description="Acidic residues" evidence="2">
    <location>
        <begin position="357"/>
        <end position="370"/>
    </location>
</feature>
<feature type="domain" description="J" evidence="4">
    <location>
        <begin position="42"/>
        <end position="112"/>
    </location>
</feature>
<dbReference type="InterPro" id="IPR000719">
    <property type="entry name" value="Prot_kinase_dom"/>
</dbReference>
<keyword evidence="1" id="KW-0175">Coiled coil</keyword>
<dbReference type="SUPFAM" id="SSF46565">
    <property type="entry name" value="Chaperone J-domain"/>
    <property type="match status" value="1"/>
</dbReference>
<dbReference type="InterPro" id="IPR011009">
    <property type="entry name" value="Kinase-like_dom_sf"/>
</dbReference>
<dbReference type="InterPro" id="IPR042858">
    <property type="entry name" value="DNAJC8"/>
</dbReference>
<evidence type="ECO:0000313" key="5">
    <source>
        <dbReference type="Proteomes" id="UP000887575"/>
    </source>
</evidence>
<dbReference type="Pfam" id="PF00226">
    <property type="entry name" value="DnaJ"/>
    <property type="match status" value="1"/>
</dbReference>
<dbReference type="Gene3D" id="3.30.200.20">
    <property type="entry name" value="Phosphorylase Kinase, domain 1"/>
    <property type="match status" value="1"/>
</dbReference>
<sequence>MDSDFDRFYTDLKETEKNDSSLTSSQQIERLLRPGSTYLNLNPFEVLQIESDSDEEAARKKFKKLSLLIHPDKNPDDRERADKAFDIIKKALAQIEDQFELAKCRELYTEGRARLAILMSEKRRKAKKDGKDGPIDEDDSAAYRKALWVVVTKCFADREKKRRMLEERANEEKKRMSEAAQDAVEKRKLAEEFAKNYEESRDDRRGSWRDFMVKKAKKEDKGKTIRGEAFKPPRQKITKQVVVSFLSLLTSPAKFCPFHRIPGIAYSALSPRFFFGPRTYIGKFLYVGETGGVLRSIVRLYRKCSLIRDLSRLEGSTSSKGQRKTERTTQKSLPTMAANSGEREAANKSDQRKDRDSDSDDDAAEEVLEESPDKRWSKRREQVKQRDVPGIDCAYLAMDNETGNEVVWNEVQFSERKNFRAQEEKINAVFDNLTQLVHPNLVKFHKYWTDAKSEKPRIIFITEYMSSGSMALFLQRTRKSGSPLSIKAWKKWTTQILSALNYLHSSGPPIIHGNLTCHTIFIQQNGLIKIGCVAPEAINHHVKTCRADNLRNMHYMAPELEFCKTVTPAADIYSFGICALEIAAAGGLISANGTVEGTISEECIRKALNSLEDPLQRDLIDRCLAPDPNDRPAARQLLFHPVLFEVHSLKLLAAHAIIANRMYEDSSVEIFRVPDPQTVAVTCAGREMAYVQLPNFQFDLDKYLEDVRNGIYPLTAFVPLEQPQQRQGSTRHNESSPEVAQHDPDDRLRHQKQGPSKSSDYHNGPGLSSSSTSGTQAKERETSEKAGDHHHHHHHPERENQDEKPEGHDEIPTEPRGILHMKATLDGSELTILLKLEDGMNRHLSTEIEDDDSAEWLSTQLVRGGFVCEQDEARVRHLLDSVLHPPPPDSQAGSQLTTTPVSASMSS</sequence>
<dbReference type="InterPro" id="IPR001245">
    <property type="entry name" value="Ser-Thr/Tyr_kinase_cat_dom"/>
</dbReference>
<dbReference type="PANTHER" id="PTHR15606:SF4">
    <property type="entry name" value="DNAJ HOMOLOG SUBFAMILY C MEMBER 8"/>
    <property type="match status" value="1"/>
</dbReference>
<feature type="region of interest" description="Disordered" evidence="2">
    <location>
        <begin position="883"/>
        <end position="907"/>
    </location>
</feature>
<dbReference type="WBParaSite" id="MBELARI_LOCUS20151">
    <property type="protein sequence ID" value="MBELARI_LOCUS20151"/>
    <property type="gene ID" value="MBELARI_LOCUS20151"/>
</dbReference>
<feature type="region of interest" description="Disordered" evidence="2">
    <location>
        <begin position="718"/>
        <end position="816"/>
    </location>
</feature>
<organism evidence="5 6">
    <name type="scientific">Mesorhabditis belari</name>
    <dbReference type="NCBI Taxonomy" id="2138241"/>
    <lineage>
        <taxon>Eukaryota</taxon>
        <taxon>Metazoa</taxon>
        <taxon>Ecdysozoa</taxon>
        <taxon>Nematoda</taxon>
        <taxon>Chromadorea</taxon>
        <taxon>Rhabditida</taxon>
        <taxon>Rhabditina</taxon>
        <taxon>Rhabditomorpha</taxon>
        <taxon>Rhabditoidea</taxon>
        <taxon>Rhabditidae</taxon>
        <taxon>Mesorhabditinae</taxon>
        <taxon>Mesorhabditis</taxon>
    </lineage>
</organism>
<dbReference type="GO" id="GO:0005524">
    <property type="term" value="F:ATP binding"/>
    <property type="evidence" value="ECO:0007669"/>
    <property type="project" value="InterPro"/>
</dbReference>
<evidence type="ECO:0000259" key="4">
    <source>
        <dbReference type="PROSITE" id="PS50076"/>
    </source>
</evidence>
<feature type="domain" description="Protein kinase" evidence="3">
    <location>
        <begin position="380"/>
        <end position="643"/>
    </location>
</feature>
<dbReference type="SUPFAM" id="SSF56112">
    <property type="entry name" value="Protein kinase-like (PK-like)"/>
    <property type="match status" value="1"/>
</dbReference>
<dbReference type="Gene3D" id="1.10.287.110">
    <property type="entry name" value="DnaJ domain"/>
    <property type="match status" value="1"/>
</dbReference>
<name>A0AAF3F0W3_9BILA</name>
<proteinExistence type="predicted"/>
<feature type="compositionally biased region" description="Basic and acidic residues" evidence="2">
    <location>
        <begin position="731"/>
        <end position="748"/>
    </location>
</feature>
<dbReference type="Pfam" id="PF07714">
    <property type="entry name" value="PK_Tyr_Ser-Thr"/>
    <property type="match status" value="1"/>
</dbReference>
<dbReference type="GO" id="GO:0004672">
    <property type="term" value="F:protein kinase activity"/>
    <property type="evidence" value="ECO:0007669"/>
    <property type="project" value="InterPro"/>
</dbReference>
<dbReference type="Proteomes" id="UP000887575">
    <property type="component" value="Unassembled WGS sequence"/>
</dbReference>